<evidence type="ECO:0000256" key="1">
    <source>
        <dbReference type="SAM" id="MobiDB-lite"/>
    </source>
</evidence>
<proteinExistence type="predicted"/>
<dbReference type="Gene3D" id="3.30.420.10">
    <property type="entry name" value="Ribonuclease H-like superfamily/Ribonuclease H"/>
    <property type="match status" value="1"/>
</dbReference>
<protein>
    <submittedName>
        <fullName evidence="3">Transposase family protein</fullName>
    </submittedName>
</protein>
<evidence type="ECO:0000313" key="4">
    <source>
        <dbReference type="Proteomes" id="UP000717752"/>
    </source>
</evidence>
<dbReference type="SUPFAM" id="SSF53098">
    <property type="entry name" value="Ribonuclease H-like"/>
    <property type="match status" value="1"/>
</dbReference>
<feature type="domain" description="Integrase catalytic" evidence="2">
    <location>
        <begin position="288"/>
        <end position="506"/>
    </location>
</feature>
<keyword evidence="4" id="KW-1185">Reference proteome</keyword>
<comment type="caution">
    <text evidence="3">The sequence shown here is derived from an EMBL/GenBank/DDBJ whole genome shotgun (WGS) entry which is preliminary data.</text>
</comment>
<dbReference type="Proteomes" id="UP000717752">
    <property type="component" value="Unassembled WGS sequence"/>
</dbReference>
<evidence type="ECO:0000313" key="3">
    <source>
        <dbReference type="EMBL" id="MBW9051162.1"/>
    </source>
</evidence>
<name>A0ABS7GN75_9HYPH</name>
<dbReference type="InterPro" id="IPR012337">
    <property type="entry name" value="RNaseH-like_sf"/>
</dbReference>
<gene>
    <name evidence="3" type="ORF">JNB85_01900</name>
</gene>
<evidence type="ECO:0000259" key="2">
    <source>
        <dbReference type="PROSITE" id="PS50994"/>
    </source>
</evidence>
<feature type="region of interest" description="Disordered" evidence="1">
    <location>
        <begin position="691"/>
        <end position="763"/>
    </location>
</feature>
<dbReference type="RefSeq" id="WP_220332698.1">
    <property type="nucleotide sequence ID" value="NZ_JAEUAK010000001.1"/>
</dbReference>
<feature type="compositionally biased region" description="Basic and acidic residues" evidence="1">
    <location>
        <begin position="750"/>
        <end position="763"/>
    </location>
</feature>
<sequence>MAQKRQSVTRFAIGSDDRVLLFGRPYRFERDFEEGIVVRSDDDKPTDVVALTWQDINGRLRKFTLTIEKGYYSVANAIKRASENKKRKLFELSPEDVLRSVMVRAFLEAEAEDEAAKEAASVAVKRSDAKIKRFYRKFEIENAPLLLEARVYKKGKGSKRDVLVGPRQFRRLIERFEKTDADDTALVRQHRGRVPSGSEFTEEQQEHFATYANYYLNSDEPTVRAAFTRMEADQAESIAQGKPFIELCSYSTFLRIVREIDDVIVDLGRSRDKHRVARKYIMSGKGLKVDYPMQILEMDEHKIDLMRILKNMNRWKLLHPDVQAKIGEMGRPWLSVAMDAYSRSVCGMRLLVGDPDGEEAVATLAMAVRNKEVETALSGYSIEWPQCGTPDAVHTDAGAGYISSEFQKAVIGLTGKHRIPPSKHPHLRARVERFFRTLNSRYMHMFSGRTFSNVLDRDNYDPRKFAHLTHQKLAELLIQLIVGAYHNTPHRGLNGQTPLEVWYLGSQLERPVPPPPNEQDYRDIFGLQLTRKIGSHGLTFLFIPYWSDELAKAQGTKFGDELNVRVNDQDLSALSFQDPADGSWKDAFATHEGFKNVSAADWMETLDYCMKNNGPRTRNSRRAKEILLRTLKDVQAESERSRLAAGVASPMLKAKTVENFEKTRAAAFHFSRHLWFDRGNEADPITEEVNPVDGNADEDTPAIDVMNPQGEFSKVGLIEPGTPEPVGRSSTSRKAKSTTPIQPDDDVEVDDSHIVLRTSDKDD</sequence>
<dbReference type="EMBL" id="JAEUAK010000001">
    <property type="protein sequence ID" value="MBW9051162.1"/>
    <property type="molecule type" value="Genomic_DNA"/>
</dbReference>
<organism evidence="3 4">
    <name type="scientific">Rhizobium mesosinicum</name>
    <dbReference type="NCBI Taxonomy" id="335017"/>
    <lineage>
        <taxon>Bacteria</taxon>
        <taxon>Pseudomonadati</taxon>
        <taxon>Pseudomonadota</taxon>
        <taxon>Alphaproteobacteria</taxon>
        <taxon>Hyphomicrobiales</taxon>
        <taxon>Rhizobiaceae</taxon>
        <taxon>Rhizobium/Agrobacterium group</taxon>
        <taxon>Rhizobium</taxon>
    </lineage>
</organism>
<dbReference type="InterPro" id="IPR001584">
    <property type="entry name" value="Integrase_cat-core"/>
</dbReference>
<accession>A0ABS7GN75</accession>
<reference evidence="3 4" key="1">
    <citation type="journal article" date="2021" name="MBio">
        <title>Poor Competitiveness of Bradyrhizobium in Pigeon Pea Root Colonization in Indian Soils.</title>
        <authorList>
            <person name="Chalasani D."/>
            <person name="Basu A."/>
            <person name="Pullabhotla S.V.S.R.N."/>
            <person name="Jorrin B."/>
            <person name="Neal A.L."/>
            <person name="Poole P.S."/>
            <person name="Podile A.R."/>
            <person name="Tkacz A."/>
        </authorList>
    </citation>
    <scope>NUCLEOTIDE SEQUENCE [LARGE SCALE GENOMIC DNA]</scope>
    <source>
        <strain evidence="3 4">HU56</strain>
    </source>
</reference>
<dbReference type="InterPro" id="IPR036397">
    <property type="entry name" value="RNaseH_sf"/>
</dbReference>
<dbReference type="PROSITE" id="PS50994">
    <property type="entry name" value="INTEGRASE"/>
    <property type="match status" value="1"/>
</dbReference>